<keyword evidence="2" id="KW-0472">Membrane</keyword>
<feature type="transmembrane region" description="Helical" evidence="2">
    <location>
        <begin position="20"/>
        <end position="36"/>
    </location>
</feature>
<evidence type="ECO:0000256" key="2">
    <source>
        <dbReference type="SAM" id="Phobius"/>
    </source>
</evidence>
<feature type="region of interest" description="Disordered" evidence="1">
    <location>
        <begin position="126"/>
        <end position="248"/>
    </location>
</feature>
<evidence type="ECO:0000256" key="1">
    <source>
        <dbReference type="SAM" id="MobiDB-lite"/>
    </source>
</evidence>
<gene>
    <name evidence="3" type="ORF">C361_01229</name>
</gene>
<dbReference type="OrthoDB" id="2574101at2759"/>
<dbReference type="EMBL" id="AMKT01000024">
    <property type="protein sequence ID" value="OXG26470.1"/>
    <property type="molecule type" value="Genomic_DNA"/>
</dbReference>
<comment type="caution">
    <text evidence="3">The sequence shown here is derived from an EMBL/GenBank/DDBJ whole genome shotgun (WGS) entry which is preliminary data.</text>
</comment>
<feature type="transmembrane region" description="Helical" evidence="2">
    <location>
        <begin position="86"/>
        <end position="110"/>
    </location>
</feature>
<dbReference type="AlphaFoldDB" id="A0A854QKB8"/>
<feature type="compositionally biased region" description="Basic and acidic residues" evidence="1">
    <location>
        <begin position="183"/>
        <end position="206"/>
    </location>
</feature>
<accession>A0A854QKB8</accession>
<organism evidence="3 4">
    <name type="scientific">Cryptococcus neoformans Tu259-1</name>
    <dbReference type="NCBI Taxonomy" id="1230072"/>
    <lineage>
        <taxon>Eukaryota</taxon>
        <taxon>Fungi</taxon>
        <taxon>Dikarya</taxon>
        <taxon>Basidiomycota</taxon>
        <taxon>Agaricomycotina</taxon>
        <taxon>Tremellomycetes</taxon>
        <taxon>Tremellales</taxon>
        <taxon>Cryptococcaceae</taxon>
        <taxon>Cryptococcus</taxon>
        <taxon>Cryptococcus neoformans species complex</taxon>
    </lineage>
</organism>
<feature type="transmembrane region" description="Helical" evidence="2">
    <location>
        <begin position="43"/>
        <end position="66"/>
    </location>
</feature>
<evidence type="ECO:0000313" key="3">
    <source>
        <dbReference type="EMBL" id="OXG26470.1"/>
    </source>
</evidence>
<dbReference type="Proteomes" id="UP000199727">
    <property type="component" value="Unassembled WGS sequence"/>
</dbReference>
<keyword evidence="2" id="KW-1133">Transmembrane helix</keyword>
<feature type="compositionally biased region" description="Polar residues" evidence="1">
    <location>
        <begin position="221"/>
        <end position="231"/>
    </location>
</feature>
<feature type="compositionally biased region" description="Low complexity" evidence="1">
    <location>
        <begin position="148"/>
        <end position="157"/>
    </location>
</feature>
<protein>
    <submittedName>
        <fullName evidence="3">Uncharacterized protein</fullName>
    </submittedName>
</protein>
<proteinExistence type="predicted"/>
<keyword evidence="2" id="KW-0812">Transmembrane</keyword>
<reference evidence="3 4" key="1">
    <citation type="submission" date="2017-06" db="EMBL/GenBank/DDBJ databases">
        <title>Global population genomics of the pathogenic fungus Cryptococcus neoformans var. grubii.</title>
        <authorList>
            <person name="Cuomo C."/>
            <person name="Litvintseva A."/>
            <person name="Chen Y."/>
            <person name="Young S."/>
            <person name="Zeng Q."/>
            <person name="Chapman S."/>
            <person name="Gujja S."/>
            <person name="Saif S."/>
            <person name="Birren B."/>
        </authorList>
    </citation>
    <scope>NUCLEOTIDE SEQUENCE [LARGE SCALE GENOMIC DNA]</scope>
    <source>
        <strain evidence="3 4">Tu259-1</strain>
    </source>
</reference>
<sequence length="248" mass="27304">MTIRRSQFQAQDNRRAVSKLHSSSFFILVLSSSFFLPSTIIKLLLLIMFVIQLLIIASLLGTRSASAATCYNRWGQSYYCRNGLSWGARLGIGLGVAFGVILLFALCGYWRRRNLRSQFSKYKPPALPFTGHNQNQNPYANNPPPPSGFNNNPYGSNPAPPPQAYQPSMAGQYGSYQGQTQDAESHEHGYEWEQARQEEEERRKQEGQTSDIPPPGYDVATSAQNTGSNAATYAPPPGPPPGKGEGTV</sequence>
<evidence type="ECO:0000313" key="4">
    <source>
        <dbReference type="Proteomes" id="UP000199727"/>
    </source>
</evidence>
<name>A0A854QKB8_CRYNE</name>